<dbReference type="EMBL" id="SMLA01000008">
    <property type="protein sequence ID" value="TDD90522.1"/>
    <property type="molecule type" value="Genomic_DNA"/>
</dbReference>
<comment type="caution">
    <text evidence="4">The sequence shown here is derived from an EMBL/GenBank/DDBJ whole genome shotgun (WGS) entry which is preliminary data.</text>
</comment>
<gene>
    <name evidence="4" type="ORF">E1202_07745</name>
</gene>
<evidence type="ECO:0000259" key="3">
    <source>
        <dbReference type="Pfam" id="PF02525"/>
    </source>
</evidence>
<feature type="domain" description="Flavodoxin-like fold" evidence="3">
    <location>
        <begin position="1"/>
        <end position="170"/>
    </location>
</feature>
<dbReference type="InterPro" id="IPR029039">
    <property type="entry name" value="Flavoprotein-like_sf"/>
</dbReference>
<dbReference type="GO" id="GO:0003955">
    <property type="term" value="F:NAD(P)H dehydrogenase (quinone) activity"/>
    <property type="evidence" value="ECO:0007669"/>
    <property type="project" value="TreeGrafter"/>
</dbReference>
<dbReference type="InterPro" id="IPR003680">
    <property type="entry name" value="Flavodoxin_fold"/>
</dbReference>
<evidence type="ECO:0000313" key="5">
    <source>
        <dbReference type="Proteomes" id="UP000294723"/>
    </source>
</evidence>
<dbReference type="PANTHER" id="PTHR10204:SF34">
    <property type="entry name" value="NAD(P)H DEHYDROGENASE [QUINONE] 1 ISOFORM 1"/>
    <property type="match status" value="1"/>
</dbReference>
<reference evidence="4 5" key="1">
    <citation type="submission" date="2019-03" db="EMBL/GenBank/DDBJ databases">
        <title>Draft genome sequences of novel Actinobacteria.</title>
        <authorList>
            <person name="Sahin N."/>
            <person name="Ay H."/>
            <person name="Saygin H."/>
        </authorList>
    </citation>
    <scope>NUCLEOTIDE SEQUENCE [LARGE SCALE GENOMIC DNA]</scope>
    <source>
        <strain evidence="4 5">5K548</strain>
    </source>
</reference>
<proteinExistence type="inferred from homology"/>
<name>A0A4R5C1D7_9PSEU</name>
<evidence type="ECO:0000256" key="1">
    <source>
        <dbReference type="ARBA" id="ARBA00006252"/>
    </source>
</evidence>
<dbReference type="RefSeq" id="WP_132681885.1">
    <property type="nucleotide sequence ID" value="NZ_SMLA01000008.1"/>
</dbReference>
<dbReference type="PANTHER" id="PTHR10204">
    <property type="entry name" value="NAD P H OXIDOREDUCTASE-RELATED"/>
    <property type="match status" value="1"/>
</dbReference>
<dbReference type="GO" id="GO:0005829">
    <property type="term" value="C:cytosol"/>
    <property type="evidence" value="ECO:0007669"/>
    <property type="project" value="TreeGrafter"/>
</dbReference>
<dbReference type="SUPFAM" id="SSF52218">
    <property type="entry name" value="Flavoproteins"/>
    <property type="match status" value="1"/>
</dbReference>
<sequence>MHTLVVVAHPDPDSLTQHVARKLVHAANSASAGHTAELGDLVAEGFDPRFTNQDRAAYLASANYPPDVVVEQTRIERAQHLVLVFPVWWWSMPALLKGWIDRVFSNGWAFGHAVGPDDADVEDSGGLEGLTIHLVPIASGNEAGYDRHGYDSALRTQLEHGLSDYCGARRGIAEYIWRSETTPADELRSRIEEIAGLLNAAVGERQTEADSSVLAER</sequence>
<keyword evidence="5" id="KW-1185">Reference proteome</keyword>
<dbReference type="AlphaFoldDB" id="A0A4R5C1D7"/>
<protein>
    <submittedName>
        <fullName evidence="4">Flavodoxin family protein</fullName>
    </submittedName>
</protein>
<accession>A0A4R5C1D7</accession>
<comment type="similarity">
    <text evidence="1">Belongs to the NAD(P)H dehydrogenase (quinone) family.</text>
</comment>
<dbReference type="Pfam" id="PF02525">
    <property type="entry name" value="Flavodoxin_2"/>
    <property type="match status" value="1"/>
</dbReference>
<keyword evidence="2" id="KW-0560">Oxidoreductase</keyword>
<evidence type="ECO:0000313" key="4">
    <source>
        <dbReference type="EMBL" id="TDD90522.1"/>
    </source>
</evidence>
<dbReference type="Proteomes" id="UP000294723">
    <property type="component" value="Unassembled WGS sequence"/>
</dbReference>
<dbReference type="InterPro" id="IPR051545">
    <property type="entry name" value="NAD(P)H_dehydrogenase_qn"/>
</dbReference>
<evidence type="ECO:0000256" key="2">
    <source>
        <dbReference type="ARBA" id="ARBA00023002"/>
    </source>
</evidence>
<dbReference type="Gene3D" id="3.40.50.360">
    <property type="match status" value="1"/>
</dbReference>
<organism evidence="4 5">
    <name type="scientific">Saccharopolyspora karakumensis</name>
    <dbReference type="NCBI Taxonomy" id="2530386"/>
    <lineage>
        <taxon>Bacteria</taxon>
        <taxon>Bacillati</taxon>
        <taxon>Actinomycetota</taxon>
        <taxon>Actinomycetes</taxon>
        <taxon>Pseudonocardiales</taxon>
        <taxon>Pseudonocardiaceae</taxon>
        <taxon>Saccharopolyspora</taxon>
    </lineage>
</organism>